<proteinExistence type="predicted"/>
<name>A0ABT4K9W3_9HYPH</name>
<dbReference type="Proteomes" id="UP001079430">
    <property type="component" value="Unassembled WGS sequence"/>
</dbReference>
<accession>A0ABT4K9W3</accession>
<sequence>MAYLEITLKIAPEHRRAAVAVYQEYKEPFLSQIAGATSKELLIRDDDVQVLHGFNSVEDAKAYLDSAMFNDDVVTGLKPLLAAAPDIRIYAVA</sequence>
<organism evidence="1 2">
    <name type="scientific">Sinorhizobium psoraleae</name>
    <dbReference type="NCBI Taxonomy" id="520838"/>
    <lineage>
        <taxon>Bacteria</taxon>
        <taxon>Pseudomonadati</taxon>
        <taxon>Pseudomonadota</taxon>
        <taxon>Alphaproteobacteria</taxon>
        <taxon>Hyphomicrobiales</taxon>
        <taxon>Rhizobiaceae</taxon>
        <taxon>Sinorhizobium/Ensifer group</taxon>
        <taxon>Sinorhizobium</taxon>
    </lineage>
</organism>
<protein>
    <recommendedName>
        <fullName evidence="3">ABM domain-containing protein</fullName>
    </recommendedName>
</protein>
<evidence type="ECO:0000313" key="1">
    <source>
        <dbReference type="EMBL" id="MCZ4088619.1"/>
    </source>
</evidence>
<dbReference type="Gene3D" id="3.30.70.100">
    <property type="match status" value="1"/>
</dbReference>
<keyword evidence="2" id="KW-1185">Reference proteome</keyword>
<gene>
    <name evidence="1" type="ORF">O3W52_00295</name>
</gene>
<dbReference type="RefSeq" id="WP_269274554.1">
    <property type="nucleotide sequence ID" value="NZ_JAPVOI010000002.1"/>
</dbReference>
<evidence type="ECO:0008006" key="3">
    <source>
        <dbReference type="Google" id="ProtNLM"/>
    </source>
</evidence>
<comment type="caution">
    <text evidence="1">The sequence shown here is derived from an EMBL/GenBank/DDBJ whole genome shotgun (WGS) entry which is preliminary data.</text>
</comment>
<evidence type="ECO:0000313" key="2">
    <source>
        <dbReference type="Proteomes" id="UP001079430"/>
    </source>
</evidence>
<dbReference type="EMBL" id="JAPVOI010000002">
    <property type="protein sequence ID" value="MCZ4088619.1"/>
    <property type="molecule type" value="Genomic_DNA"/>
</dbReference>
<reference evidence="1" key="1">
    <citation type="submission" date="2022-10" db="EMBL/GenBank/DDBJ databases">
        <title>Whole genome sequencing of three plant growth promoting bacteria isolated from Vachellia tortilis subsp. raddiana in Morocco.</title>
        <authorList>
            <person name="Hnini M."/>
            <person name="Zouagui R."/>
            <person name="Zouagui H."/>
            <person name="Chemao Elfihri M.-W."/>
            <person name="Ibrahimi A."/>
            <person name="Sbabou L."/>
            <person name="Aurag J."/>
        </authorList>
    </citation>
    <scope>NUCLEOTIDE SEQUENCE</scope>
    <source>
        <strain evidence="1">LMR678</strain>
    </source>
</reference>